<reference evidence="3" key="1">
    <citation type="journal article" date="2014" name="Genome Announc.">
        <title>Complete sequencing and chromosome-scale genome assembly of the industrial progenitor strain P2niaD18 from the penicillin producer Penicillium chrysogenum.</title>
        <authorList>
            <person name="Specht T."/>
            <person name="Dahlmann T.A."/>
            <person name="Zadra I."/>
            <person name="Kurnsteiner H."/>
            <person name="Kuck U."/>
        </authorList>
    </citation>
    <scope>NUCLEOTIDE SEQUENCE [LARGE SCALE GENOMIC DNA]</scope>
    <source>
        <strain evidence="3">P2niaD18</strain>
    </source>
</reference>
<dbReference type="AlphaFoldDB" id="A0A161Z344"/>
<organism evidence="3">
    <name type="scientific">Penicillium chrysogenum</name>
    <name type="common">Penicillium notatum</name>
    <dbReference type="NCBI Taxonomy" id="5076"/>
    <lineage>
        <taxon>Eukaryota</taxon>
        <taxon>Fungi</taxon>
        <taxon>Dikarya</taxon>
        <taxon>Ascomycota</taxon>
        <taxon>Pezizomycotina</taxon>
        <taxon>Eurotiomycetes</taxon>
        <taxon>Eurotiomycetidae</taxon>
        <taxon>Eurotiales</taxon>
        <taxon>Aspergillaceae</taxon>
        <taxon>Penicillium</taxon>
        <taxon>Penicillium chrysogenum species complex</taxon>
    </lineage>
</organism>
<keyword evidence="2" id="KW-1133">Transmembrane helix</keyword>
<sequence length="111" mass="12195">MSHVHAAPVGGSPPPTEDIPHPGSVESLVAALGASGVRSLLWDVFFFFCAVVAILRLDHFFKRVIDRGFPPPTPPPELPVRRRPPMTAEDHDRILAEYRVNRPPATPQGDE</sequence>
<evidence type="ECO:0000313" key="3">
    <source>
        <dbReference type="EMBL" id="KZN83756.1"/>
    </source>
</evidence>
<feature type="region of interest" description="Disordered" evidence="1">
    <location>
        <begin position="1"/>
        <end position="23"/>
    </location>
</feature>
<feature type="compositionally biased region" description="Pro residues" evidence="1">
    <location>
        <begin position="69"/>
        <end position="78"/>
    </location>
</feature>
<protein>
    <submittedName>
        <fullName evidence="3">Uncharacterized protein</fullName>
    </submittedName>
</protein>
<proteinExistence type="predicted"/>
<dbReference type="Proteomes" id="UP000076449">
    <property type="component" value="Chromosome IV"/>
</dbReference>
<gene>
    <name evidence="3" type="ORF">EN45_108620</name>
</gene>
<accession>A0A161Z344</accession>
<feature type="transmembrane region" description="Helical" evidence="2">
    <location>
        <begin position="40"/>
        <end position="57"/>
    </location>
</feature>
<dbReference type="EMBL" id="CM002801">
    <property type="protein sequence ID" value="KZN83756.1"/>
    <property type="molecule type" value="Genomic_DNA"/>
</dbReference>
<keyword evidence="2" id="KW-0472">Membrane</keyword>
<evidence type="ECO:0000256" key="2">
    <source>
        <dbReference type="SAM" id="Phobius"/>
    </source>
</evidence>
<keyword evidence="2" id="KW-0812">Transmembrane</keyword>
<name>A0A161Z344_PENCH</name>
<evidence type="ECO:0000256" key="1">
    <source>
        <dbReference type="SAM" id="MobiDB-lite"/>
    </source>
</evidence>
<feature type="region of interest" description="Disordered" evidence="1">
    <location>
        <begin position="67"/>
        <end position="87"/>
    </location>
</feature>